<gene>
    <name evidence="3" type="ORF">H8K55_20610</name>
</gene>
<dbReference type="EMBL" id="JACOGA010000029">
    <property type="protein sequence ID" value="MBC3876003.1"/>
    <property type="molecule type" value="Genomic_DNA"/>
</dbReference>
<organism evidence="3 4">
    <name type="scientific">Undibacterium flavidum</name>
    <dbReference type="NCBI Taxonomy" id="2762297"/>
    <lineage>
        <taxon>Bacteria</taxon>
        <taxon>Pseudomonadati</taxon>
        <taxon>Pseudomonadota</taxon>
        <taxon>Betaproteobacteria</taxon>
        <taxon>Burkholderiales</taxon>
        <taxon>Oxalobacteraceae</taxon>
        <taxon>Undibacterium</taxon>
    </lineage>
</organism>
<dbReference type="InterPro" id="IPR016155">
    <property type="entry name" value="Mopterin_synth/thiamin_S_b"/>
</dbReference>
<accession>A0ABR6YHM3</accession>
<dbReference type="Pfam" id="PF03658">
    <property type="entry name" value="Ub-RnfH"/>
    <property type="match status" value="1"/>
</dbReference>
<evidence type="ECO:0000256" key="1">
    <source>
        <dbReference type="ARBA" id="ARBA00010645"/>
    </source>
</evidence>
<comment type="similarity">
    <text evidence="1 2">Belongs to the UPF0125 (RnfH) family.</text>
</comment>
<reference evidence="3 4" key="1">
    <citation type="submission" date="2020-08" db="EMBL/GenBank/DDBJ databases">
        <title>Novel species isolated from subtropical streams in China.</title>
        <authorList>
            <person name="Lu H."/>
        </authorList>
    </citation>
    <scope>NUCLEOTIDE SEQUENCE [LARGE SCALE GENOMIC DNA]</scope>
    <source>
        <strain evidence="3 4">LX15W</strain>
    </source>
</reference>
<evidence type="ECO:0000313" key="3">
    <source>
        <dbReference type="EMBL" id="MBC3876003.1"/>
    </source>
</evidence>
<evidence type="ECO:0000256" key="2">
    <source>
        <dbReference type="HAMAP-Rule" id="MF_00460"/>
    </source>
</evidence>
<dbReference type="SUPFAM" id="SSF54285">
    <property type="entry name" value="MoaD/ThiS"/>
    <property type="match status" value="1"/>
</dbReference>
<proteinExistence type="inferred from homology"/>
<dbReference type="InterPro" id="IPR037021">
    <property type="entry name" value="RnfH_sf"/>
</dbReference>
<dbReference type="Gene3D" id="3.10.20.280">
    <property type="entry name" value="RnfH-like"/>
    <property type="match status" value="1"/>
</dbReference>
<dbReference type="PANTHER" id="PTHR37483:SF1">
    <property type="entry name" value="UPF0125 PROTEIN RATB"/>
    <property type="match status" value="1"/>
</dbReference>
<dbReference type="InterPro" id="IPR005346">
    <property type="entry name" value="RnfH"/>
</dbReference>
<dbReference type="HAMAP" id="MF_00460">
    <property type="entry name" value="UPF0125_RnfH"/>
    <property type="match status" value="1"/>
</dbReference>
<sequence length="107" mass="12217">MDHDLGKAKIRIEFCYALANTAPNLFELHVDQHSTIDDAVQYLTPTQRSEVQFMLNKGSAWAIFGKKKSGTHLLKDGERIELCRPLIADPMSARRHRAKREHKSGKM</sequence>
<dbReference type="Proteomes" id="UP000624279">
    <property type="component" value="Unassembled WGS sequence"/>
</dbReference>
<evidence type="ECO:0000313" key="4">
    <source>
        <dbReference type="Proteomes" id="UP000624279"/>
    </source>
</evidence>
<dbReference type="PANTHER" id="PTHR37483">
    <property type="entry name" value="UPF0125 PROTEIN RATB"/>
    <property type="match status" value="1"/>
</dbReference>
<name>A0ABR6YHM3_9BURK</name>
<protein>
    <recommendedName>
        <fullName evidence="2">UPF0125 protein H8K55_20610</fullName>
    </recommendedName>
</protein>
<keyword evidence="4" id="KW-1185">Reference proteome</keyword>
<comment type="caution">
    <text evidence="3">The sequence shown here is derived from an EMBL/GenBank/DDBJ whole genome shotgun (WGS) entry which is preliminary data.</text>
</comment>
<dbReference type="RefSeq" id="WP_186944045.1">
    <property type="nucleotide sequence ID" value="NZ_JACOGA010000029.1"/>
</dbReference>